<gene>
    <name evidence="9" type="ORF">LACBIDRAFT_297717</name>
</gene>
<evidence type="ECO:0000313" key="9">
    <source>
        <dbReference type="EMBL" id="EDR08064.1"/>
    </source>
</evidence>
<keyword evidence="7 9" id="KW-0482">Metalloprotease</keyword>
<accession>B0DAP5</accession>
<evidence type="ECO:0000256" key="2">
    <source>
        <dbReference type="ARBA" id="ARBA00010279"/>
    </source>
</evidence>
<proteinExistence type="inferred from homology"/>
<name>B0DAP5_LACBS</name>
<dbReference type="InterPro" id="IPR034115">
    <property type="entry name" value="M35_peptidyl-Lys"/>
</dbReference>
<dbReference type="GeneID" id="6076669"/>
<dbReference type="CDD" id="cd11306">
    <property type="entry name" value="M35_peptidyl-Lys"/>
    <property type="match status" value="1"/>
</dbReference>
<evidence type="ECO:0000259" key="8">
    <source>
        <dbReference type="SMART" id="SM01351"/>
    </source>
</evidence>
<dbReference type="STRING" id="486041.B0DAP5"/>
<dbReference type="PANTHER" id="PTHR37016">
    <property type="match status" value="1"/>
</dbReference>
<dbReference type="AlphaFoldDB" id="B0DAP5"/>
<evidence type="ECO:0000256" key="6">
    <source>
        <dbReference type="ARBA" id="ARBA00022833"/>
    </source>
</evidence>
<dbReference type="SUPFAM" id="SSF55486">
    <property type="entry name" value="Metalloproteases ('zincins'), catalytic domain"/>
    <property type="match status" value="1"/>
</dbReference>
<evidence type="ECO:0000256" key="3">
    <source>
        <dbReference type="ARBA" id="ARBA00022670"/>
    </source>
</evidence>
<dbReference type="OrthoDB" id="412874at2759"/>
<reference evidence="9 10" key="1">
    <citation type="journal article" date="2008" name="Nature">
        <title>The genome of Laccaria bicolor provides insights into mycorrhizal symbiosis.</title>
        <authorList>
            <person name="Martin F."/>
            <person name="Aerts A."/>
            <person name="Ahren D."/>
            <person name="Brun A."/>
            <person name="Danchin E.G.J."/>
            <person name="Duchaussoy F."/>
            <person name="Gibon J."/>
            <person name="Kohler A."/>
            <person name="Lindquist E."/>
            <person name="Pereda V."/>
            <person name="Salamov A."/>
            <person name="Shapiro H.J."/>
            <person name="Wuyts J."/>
            <person name="Blaudez D."/>
            <person name="Buee M."/>
            <person name="Brokstein P."/>
            <person name="Canbaeck B."/>
            <person name="Cohen D."/>
            <person name="Courty P.E."/>
            <person name="Coutinho P.M."/>
            <person name="Delaruelle C."/>
            <person name="Detter J.C."/>
            <person name="Deveau A."/>
            <person name="DiFazio S."/>
            <person name="Duplessis S."/>
            <person name="Fraissinet-Tachet L."/>
            <person name="Lucic E."/>
            <person name="Frey-Klett P."/>
            <person name="Fourrey C."/>
            <person name="Feussner I."/>
            <person name="Gay G."/>
            <person name="Grimwood J."/>
            <person name="Hoegger P.J."/>
            <person name="Jain P."/>
            <person name="Kilaru S."/>
            <person name="Labbe J."/>
            <person name="Lin Y.C."/>
            <person name="Legue V."/>
            <person name="Le Tacon F."/>
            <person name="Marmeisse R."/>
            <person name="Melayah D."/>
            <person name="Montanini B."/>
            <person name="Muratet M."/>
            <person name="Nehls U."/>
            <person name="Niculita-Hirzel H."/>
            <person name="Oudot-Le Secq M.P."/>
            <person name="Peter M."/>
            <person name="Quesneville H."/>
            <person name="Rajashekar B."/>
            <person name="Reich M."/>
            <person name="Rouhier N."/>
            <person name="Schmutz J."/>
            <person name="Yin T."/>
            <person name="Chalot M."/>
            <person name="Henrissat B."/>
            <person name="Kuees U."/>
            <person name="Lucas S."/>
            <person name="Van de Peer Y."/>
            <person name="Podila G.K."/>
            <person name="Polle A."/>
            <person name="Pukkila P.J."/>
            <person name="Richardson P.M."/>
            <person name="Rouze P."/>
            <person name="Sanders I.R."/>
            <person name="Stajich J.E."/>
            <person name="Tunlid A."/>
            <person name="Tuskan G."/>
            <person name="Grigoriev I.V."/>
        </authorList>
    </citation>
    <scope>NUCLEOTIDE SEQUENCE [LARGE SCALE GENOMIC DNA]</scope>
    <source>
        <strain evidence="10">S238N-H82 / ATCC MYA-4686</strain>
    </source>
</reference>
<organism evidence="10">
    <name type="scientific">Laccaria bicolor (strain S238N-H82 / ATCC MYA-4686)</name>
    <name type="common">Bicoloured deceiver</name>
    <name type="synonym">Laccaria laccata var. bicolor</name>
    <dbReference type="NCBI Taxonomy" id="486041"/>
    <lineage>
        <taxon>Eukaryota</taxon>
        <taxon>Fungi</taxon>
        <taxon>Dikarya</taxon>
        <taxon>Basidiomycota</taxon>
        <taxon>Agaricomycotina</taxon>
        <taxon>Agaricomycetes</taxon>
        <taxon>Agaricomycetidae</taxon>
        <taxon>Agaricales</taxon>
        <taxon>Agaricineae</taxon>
        <taxon>Hydnangiaceae</taxon>
        <taxon>Laccaria</taxon>
    </lineage>
</organism>
<comment type="similarity">
    <text evidence="2">Belongs to the peptidase M35 family.</text>
</comment>
<dbReference type="KEGG" id="lbc:LACBIDRAFT_297717"/>
<evidence type="ECO:0000256" key="5">
    <source>
        <dbReference type="ARBA" id="ARBA00022801"/>
    </source>
</evidence>
<evidence type="ECO:0000256" key="1">
    <source>
        <dbReference type="ARBA" id="ARBA00001947"/>
    </source>
</evidence>
<dbReference type="InterPro" id="IPR024079">
    <property type="entry name" value="MetalloPept_cat_dom_sf"/>
</dbReference>
<dbReference type="PANTHER" id="PTHR37016:SF3">
    <property type="entry name" value="NEUTRAL PROTEASE 2-RELATED"/>
    <property type="match status" value="1"/>
</dbReference>
<dbReference type="Proteomes" id="UP000001194">
    <property type="component" value="Unassembled WGS sequence"/>
</dbReference>
<dbReference type="EMBL" id="DS547102">
    <property type="protein sequence ID" value="EDR08064.1"/>
    <property type="molecule type" value="Genomic_DNA"/>
</dbReference>
<keyword evidence="5" id="KW-0378">Hydrolase</keyword>
<sequence length="329" mass="35506">MSPFTAKWLTYRKIGPDSVNTVANLKVVATVTNTGDKILKLLNEPRSALSKLPAHTFSIVDQAGASPQFVGIKYKYVQNNAAAAKAFTVLTPGQSVRIEHDLSEAYNFTSPGEGTYSFEAQNLFYNVGDNDEITPIYADTQAHSVSLSGQLAIAPSRVLKRTTFNRCSSSQQSALNSAAAAAKTYATNALSYANSHTSVTSRYTTWFGTYTTARHDTVASHYSNIASSNFLAFTFDCTCADSGTYAYVYPDNFGTIYFCGAFWNAPLTGTDSKGGTIVHESSHFTRNGGTDDHVYGQSACKSLAQSNPDFAVQNADSTEYFAENNPVLA</sequence>
<protein>
    <submittedName>
        <fullName evidence="9">Deuterolysin M35 metalloprotease</fullName>
    </submittedName>
</protein>
<comment type="cofactor">
    <cofactor evidence="1">
        <name>Zn(2+)</name>
        <dbReference type="ChEBI" id="CHEBI:29105"/>
    </cofactor>
</comment>
<dbReference type="Pfam" id="PF14521">
    <property type="entry name" value="Aspzincin_M35"/>
    <property type="match status" value="1"/>
</dbReference>
<dbReference type="InParanoid" id="B0DAP5"/>
<feature type="domain" description="Lysine-specific metallo-endopeptidase" evidence="8">
    <location>
        <begin position="191"/>
        <end position="323"/>
    </location>
</feature>
<keyword evidence="6" id="KW-0862">Zinc</keyword>
<dbReference type="Gene3D" id="3.40.390.10">
    <property type="entry name" value="Collagenase (Catalytic Domain)"/>
    <property type="match status" value="1"/>
</dbReference>
<dbReference type="GO" id="GO:0004222">
    <property type="term" value="F:metalloendopeptidase activity"/>
    <property type="evidence" value="ECO:0007669"/>
    <property type="project" value="InterPro"/>
</dbReference>
<evidence type="ECO:0000256" key="7">
    <source>
        <dbReference type="ARBA" id="ARBA00023049"/>
    </source>
</evidence>
<evidence type="ECO:0000313" key="10">
    <source>
        <dbReference type="Proteomes" id="UP000001194"/>
    </source>
</evidence>
<dbReference type="RefSeq" id="XP_001881134.1">
    <property type="nucleotide sequence ID" value="XM_001881099.1"/>
</dbReference>
<dbReference type="HOGENOM" id="CLU_041257_0_0_1"/>
<dbReference type="InterPro" id="IPR050414">
    <property type="entry name" value="Fungal_M35_metalloproteases"/>
</dbReference>
<dbReference type="GO" id="GO:0006508">
    <property type="term" value="P:proteolysis"/>
    <property type="evidence" value="ECO:0007669"/>
    <property type="project" value="UniProtKB-KW"/>
</dbReference>
<keyword evidence="4" id="KW-0479">Metal-binding</keyword>
<dbReference type="SMART" id="SM01351">
    <property type="entry name" value="Aspzincin_M35"/>
    <property type="match status" value="1"/>
</dbReference>
<dbReference type="GO" id="GO:0046872">
    <property type="term" value="F:metal ion binding"/>
    <property type="evidence" value="ECO:0007669"/>
    <property type="project" value="UniProtKB-KW"/>
</dbReference>
<evidence type="ECO:0000256" key="4">
    <source>
        <dbReference type="ARBA" id="ARBA00022723"/>
    </source>
</evidence>
<dbReference type="InterPro" id="IPR029463">
    <property type="entry name" value="Lys_MEP"/>
</dbReference>
<keyword evidence="10" id="KW-1185">Reference proteome</keyword>
<keyword evidence="3 9" id="KW-0645">Protease</keyword>